<keyword evidence="4 5" id="KW-0067">ATP-binding</keyword>
<comment type="similarity">
    <text evidence="6">Belongs to the protein kinase superfamily.</text>
</comment>
<dbReference type="InterPro" id="IPR011009">
    <property type="entry name" value="Kinase-like_dom_sf"/>
</dbReference>
<dbReference type="Proteomes" id="UP000824890">
    <property type="component" value="Unassembled WGS sequence"/>
</dbReference>
<gene>
    <name evidence="8" type="ORF">HID58_028544</name>
</gene>
<dbReference type="Gene3D" id="3.30.200.20">
    <property type="entry name" value="Phosphorylase Kinase, domain 1"/>
    <property type="match status" value="1"/>
</dbReference>
<feature type="non-terminal residue" evidence="8">
    <location>
        <position position="1"/>
    </location>
</feature>
<protein>
    <recommendedName>
        <fullName evidence="7">Protein kinase domain-containing protein</fullName>
    </recommendedName>
</protein>
<organism evidence="8 9">
    <name type="scientific">Brassica napus</name>
    <name type="common">Rape</name>
    <dbReference type="NCBI Taxonomy" id="3708"/>
    <lineage>
        <taxon>Eukaryota</taxon>
        <taxon>Viridiplantae</taxon>
        <taxon>Streptophyta</taxon>
        <taxon>Embryophyta</taxon>
        <taxon>Tracheophyta</taxon>
        <taxon>Spermatophyta</taxon>
        <taxon>Magnoliopsida</taxon>
        <taxon>eudicotyledons</taxon>
        <taxon>Gunneridae</taxon>
        <taxon>Pentapetalae</taxon>
        <taxon>rosids</taxon>
        <taxon>malvids</taxon>
        <taxon>Brassicales</taxon>
        <taxon>Brassicaceae</taxon>
        <taxon>Brassiceae</taxon>
        <taxon>Brassica</taxon>
    </lineage>
</organism>
<dbReference type="PROSITE" id="PS00107">
    <property type="entry name" value="PROTEIN_KINASE_ATP"/>
    <property type="match status" value="1"/>
</dbReference>
<comment type="caution">
    <text evidence="8">The sequence shown here is derived from an EMBL/GenBank/DDBJ whole genome shotgun (WGS) entry which is preliminary data.</text>
</comment>
<accession>A0ABQ8CAM2</accession>
<evidence type="ECO:0000256" key="2">
    <source>
        <dbReference type="ARBA" id="ARBA00022741"/>
    </source>
</evidence>
<dbReference type="EMBL" id="JAGKQM010000008">
    <property type="protein sequence ID" value="KAH0914098.1"/>
    <property type="molecule type" value="Genomic_DNA"/>
</dbReference>
<dbReference type="InterPro" id="IPR008271">
    <property type="entry name" value="Ser/Thr_kinase_AS"/>
</dbReference>
<keyword evidence="1" id="KW-0808">Transferase</keyword>
<dbReference type="Pfam" id="PF00069">
    <property type="entry name" value="Pkinase"/>
    <property type="match status" value="1"/>
</dbReference>
<evidence type="ECO:0000256" key="1">
    <source>
        <dbReference type="ARBA" id="ARBA00022679"/>
    </source>
</evidence>
<evidence type="ECO:0000259" key="7">
    <source>
        <dbReference type="PROSITE" id="PS50011"/>
    </source>
</evidence>
<evidence type="ECO:0000256" key="3">
    <source>
        <dbReference type="ARBA" id="ARBA00022777"/>
    </source>
</evidence>
<evidence type="ECO:0000313" key="8">
    <source>
        <dbReference type="EMBL" id="KAH0914098.1"/>
    </source>
</evidence>
<dbReference type="InterPro" id="IPR017441">
    <property type="entry name" value="Protein_kinase_ATP_BS"/>
</dbReference>
<evidence type="ECO:0000256" key="5">
    <source>
        <dbReference type="PROSITE-ProRule" id="PRU10141"/>
    </source>
</evidence>
<dbReference type="Gene3D" id="1.10.510.10">
    <property type="entry name" value="Transferase(Phosphotransferase) domain 1"/>
    <property type="match status" value="2"/>
</dbReference>
<dbReference type="InterPro" id="IPR052751">
    <property type="entry name" value="Plant_MAPKKK"/>
</dbReference>
<keyword evidence="2 5" id="KW-0547">Nucleotide-binding</keyword>
<feature type="binding site" evidence="5">
    <location>
        <position position="41"/>
    </location>
    <ligand>
        <name>ATP</name>
        <dbReference type="ChEBI" id="CHEBI:30616"/>
    </ligand>
</feature>
<reference evidence="8 9" key="1">
    <citation type="submission" date="2021-05" db="EMBL/GenBank/DDBJ databases">
        <title>Genome Assembly of Synthetic Allotetraploid Brassica napus Reveals Homoeologous Exchanges between Subgenomes.</title>
        <authorList>
            <person name="Davis J.T."/>
        </authorList>
    </citation>
    <scope>NUCLEOTIDE SEQUENCE [LARGE SCALE GENOMIC DNA]</scope>
    <source>
        <strain evidence="9">cv. Da-Ae</strain>
        <tissue evidence="8">Seedling</tissue>
    </source>
</reference>
<dbReference type="PROSITE" id="PS50011">
    <property type="entry name" value="PROTEIN_KINASE_DOM"/>
    <property type="match status" value="1"/>
</dbReference>
<keyword evidence="6" id="KW-0723">Serine/threonine-protein kinase</keyword>
<evidence type="ECO:0000256" key="6">
    <source>
        <dbReference type="RuleBase" id="RU000304"/>
    </source>
</evidence>
<dbReference type="PANTHER" id="PTHR48011:SF29">
    <property type="entry name" value="PROTEIN KINASE DOMAIN-CONTAINING PROTEIN"/>
    <property type="match status" value="1"/>
</dbReference>
<feature type="domain" description="Protein kinase" evidence="7">
    <location>
        <begin position="8"/>
        <end position="252"/>
    </location>
</feature>
<evidence type="ECO:0000313" key="9">
    <source>
        <dbReference type="Proteomes" id="UP000824890"/>
    </source>
</evidence>
<name>A0ABQ8CAM2_BRANA</name>
<keyword evidence="9" id="KW-1185">Reference proteome</keyword>
<dbReference type="SUPFAM" id="SSF56112">
    <property type="entry name" value="Protein kinase-like (PK-like)"/>
    <property type="match status" value="1"/>
</dbReference>
<dbReference type="PANTHER" id="PTHR48011">
    <property type="entry name" value="CCR4-NOT TRANSCRIPTIONAL COMPLEX SUBUNIT CAF120-RELATED"/>
    <property type="match status" value="1"/>
</dbReference>
<dbReference type="SMART" id="SM00220">
    <property type="entry name" value="S_TKc"/>
    <property type="match status" value="1"/>
</dbReference>
<sequence length="333" mass="37858">IEKMQSNEEFIKFLGKGAYGFVNLVRYTNPDDGSSFLSAVKNSFHEDYDTLQRELHVLLQLRGCPRIVTCFGDSLQQGLSNHGNKVHKLQLEYASEGSLSAFMDHYADRKLPEALVKDFTRMILEGLVSIHDHGYVHCDIKPDNLLVFPSRQDSYELKISDFGNTLEVGEVPKFWESEFPWVGTPIYMPPESGVIPWEGVNLDLLASRLRCGKAPEIPESLPSDAKAFIETCFSRNPEERGSVCELLLHPFLPRPLVEGEEKKTSNSFLLKLFKLRIRRTSSNKKPTADVVAVSDKKPLKLRFFPTKTTQFKKTLNKVLRLKKSTHFSLVSVH</sequence>
<evidence type="ECO:0000256" key="4">
    <source>
        <dbReference type="ARBA" id="ARBA00022840"/>
    </source>
</evidence>
<dbReference type="PROSITE" id="PS00108">
    <property type="entry name" value="PROTEIN_KINASE_ST"/>
    <property type="match status" value="1"/>
</dbReference>
<keyword evidence="3" id="KW-0418">Kinase</keyword>
<proteinExistence type="inferred from homology"/>
<dbReference type="InterPro" id="IPR000719">
    <property type="entry name" value="Prot_kinase_dom"/>
</dbReference>